<dbReference type="Proteomes" id="UP001157379">
    <property type="component" value="Unassembled WGS sequence"/>
</dbReference>
<dbReference type="PROSITE" id="PS50943">
    <property type="entry name" value="HTH_CROC1"/>
    <property type="match status" value="1"/>
</dbReference>
<evidence type="ECO:0000313" key="3">
    <source>
        <dbReference type="Proteomes" id="UP001157379"/>
    </source>
</evidence>
<feature type="domain" description="HTH cro/C1-type" evidence="1">
    <location>
        <begin position="23"/>
        <end position="71"/>
    </location>
</feature>
<evidence type="ECO:0000259" key="1">
    <source>
        <dbReference type="PROSITE" id="PS50943"/>
    </source>
</evidence>
<dbReference type="RefSeq" id="WP_033500697.1">
    <property type="nucleotide sequence ID" value="NZ_CP026729.1"/>
</dbReference>
<sequence>MKYTPTKVSRTLRKLGEHTQIQRKLLRLTLEDVAIRAGVNINTVRSIESGKPVRTDSLFAVMNILQLIDPMIEATNPYNTMLGMSRAIDELPQRVRR</sequence>
<protein>
    <submittedName>
        <fullName evidence="2">Transcriptional regulator</fullName>
    </submittedName>
</protein>
<proteinExistence type="predicted"/>
<dbReference type="SUPFAM" id="SSF47413">
    <property type="entry name" value="lambda repressor-like DNA-binding domains"/>
    <property type="match status" value="1"/>
</dbReference>
<dbReference type="InterPro" id="IPR010982">
    <property type="entry name" value="Lambda_DNA-bd_dom_sf"/>
</dbReference>
<comment type="caution">
    <text evidence="2">The sequence shown here is derived from an EMBL/GenBank/DDBJ whole genome shotgun (WGS) entry which is preliminary data.</text>
</comment>
<dbReference type="EMBL" id="JAOPMD010000004">
    <property type="protein sequence ID" value="MDH7898849.1"/>
    <property type="molecule type" value="Genomic_DNA"/>
</dbReference>
<dbReference type="GO" id="GO:0003677">
    <property type="term" value="F:DNA binding"/>
    <property type="evidence" value="ECO:0007669"/>
    <property type="project" value="InterPro"/>
</dbReference>
<dbReference type="CDD" id="cd00093">
    <property type="entry name" value="HTH_XRE"/>
    <property type="match status" value="1"/>
</dbReference>
<reference evidence="2" key="2">
    <citation type="submission" date="2023-04" db="EMBL/GenBank/DDBJ databases">
        <authorList>
            <person name="Orihara K."/>
        </authorList>
    </citation>
    <scope>NUCLEOTIDE SEQUENCE</scope>
    <source>
        <strain evidence="2">YIT 13057</strain>
    </source>
</reference>
<accession>A0AAJ1P8X3</accession>
<dbReference type="AlphaFoldDB" id="A0AAJ1P8X3"/>
<dbReference type="Gene3D" id="1.10.260.40">
    <property type="entry name" value="lambda repressor-like DNA-binding domains"/>
    <property type="match status" value="1"/>
</dbReference>
<reference evidence="2" key="1">
    <citation type="journal article" date="2023" name="Gut Microbes">
        <title>Characterization of Bifidobacterium kashiwanohense that utilizes both milk- and plant-derived oligosaccharides.</title>
        <authorList>
            <person name="Orihara K."/>
            <person name="Yahagi K."/>
            <person name="Saito Y."/>
            <person name="Watanabe Y."/>
            <person name="Sasai T."/>
            <person name="Hara T."/>
            <person name="Tsukuda N."/>
            <person name="Oki K."/>
            <person name="Fujimoto J."/>
            <person name="Matsuki T."/>
        </authorList>
    </citation>
    <scope>NUCLEOTIDE SEQUENCE</scope>
    <source>
        <strain evidence="2">YIT 13057</strain>
    </source>
</reference>
<gene>
    <name evidence="2" type="ORF">OB936_01195</name>
</gene>
<organism evidence="2 3">
    <name type="scientific">Bifidobacterium catenulatum subsp. kashiwanohense</name>
    <dbReference type="NCBI Taxonomy" id="630129"/>
    <lineage>
        <taxon>Bacteria</taxon>
        <taxon>Bacillati</taxon>
        <taxon>Actinomycetota</taxon>
        <taxon>Actinomycetes</taxon>
        <taxon>Bifidobacteriales</taxon>
        <taxon>Bifidobacteriaceae</taxon>
        <taxon>Bifidobacterium</taxon>
    </lineage>
</organism>
<evidence type="ECO:0000313" key="2">
    <source>
        <dbReference type="EMBL" id="MDH7898849.1"/>
    </source>
</evidence>
<name>A0AAJ1P8X3_9BIFI</name>
<dbReference type="InterPro" id="IPR001387">
    <property type="entry name" value="Cro/C1-type_HTH"/>
</dbReference>